<keyword evidence="6" id="KW-1185">Reference proteome</keyword>
<dbReference type="CDD" id="cd05804">
    <property type="entry name" value="StaR_like"/>
    <property type="match status" value="1"/>
</dbReference>
<dbReference type="PANTHER" id="PTHR16263">
    <property type="entry name" value="TETRATRICOPEPTIDE REPEAT PROTEIN 38"/>
    <property type="match status" value="1"/>
</dbReference>
<dbReference type="EMBL" id="CP028918">
    <property type="protein sequence ID" value="AWB50401.1"/>
    <property type="molecule type" value="Genomic_DNA"/>
</dbReference>
<dbReference type="InterPro" id="IPR033891">
    <property type="entry name" value="TTC38"/>
</dbReference>
<dbReference type="RefSeq" id="WP_108437211.1">
    <property type="nucleotide sequence ID" value="NZ_CP028918.1"/>
</dbReference>
<dbReference type="InterPro" id="IPR011990">
    <property type="entry name" value="TPR-like_helical_dom_sf"/>
</dbReference>
<protein>
    <recommendedName>
        <fullName evidence="2">Tetratricopeptide repeat protein 38</fullName>
    </recommendedName>
</protein>
<name>A0A2S0URG4_9RHOB</name>
<dbReference type="KEGG" id="geh:HYN69_13535"/>
<evidence type="ECO:0000256" key="1">
    <source>
        <dbReference type="ARBA" id="ARBA00005857"/>
    </source>
</evidence>
<proteinExistence type="inferred from homology"/>
<comment type="similarity">
    <text evidence="1">Belongs to the TTC38 family.</text>
</comment>
<evidence type="ECO:0000256" key="2">
    <source>
        <dbReference type="ARBA" id="ARBA00019992"/>
    </source>
</evidence>
<evidence type="ECO:0000256" key="4">
    <source>
        <dbReference type="ARBA" id="ARBA00022803"/>
    </source>
</evidence>
<organism evidence="5 6">
    <name type="scientific">Paragemmobacter aquarius</name>
    <dbReference type="NCBI Taxonomy" id="2169400"/>
    <lineage>
        <taxon>Bacteria</taxon>
        <taxon>Pseudomonadati</taxon>
        <taxon>Pseudomonadota</taxon>
        <taxon>Alphaproteobacteria</taxon>
        <taxon>Rhodobacterales</taxon>
        <taxon>Paracoccaceae</taxon>
        <taxon>Paragemmobacter</taxon>
    </lineage>
</organism>
<dbReference type="Proteomes" id="UP000244496">
    <property type="component" value="Chromosome"/>
</dbReference>
<reference evidence="5 6" key="1">
    <citation type="submission" date="2018-04" db="EMBL/GenBank/DDBJ databases">
        <title>Genome sequencing of Gemmobacter.</title>
        <authorList>
            <person name="Yi H."/>
            <person name="Baek M.-G."/>
        </authorList>
    </citation>
    <scope>NUCLEOTIDE SEQUENCE [LARGE SCALE GENOMIC DNA]</scope>
    <source>
        <strain evidence="5 6">HYN0069</strain>
    </source>
</reference>
<gene>
    <name evidence="5" type="ORF">HYN69_13535</name>
</gene>
<dbReference type="OrthoDB" id="9815900at2"/>
<evidence type="ECO:0000256" key="3">
    <source>
        <dbReference type="ARBA" id="ARBA00022737"/>
    </source>
</evidence>
<dbReference type="Gene3D" id="1.25.40.10">
    <property type="entry name" value="Tetratricopeptide repeat domain"/>
    <property type="match status" value="1"/>
</dbReference>
<evidence type="ECO:0000313" key="6">
    <source>
        <dbReference type="Proteomes" id="UP000244496"/>
    </source>
</evidence>
<accession>A0A2S0URG4</accession>
<sequence>MTEDLSGLPTSLSPDLIGDWNRVILGILSHAASTGPNLNALLAAAPDFALGQAIRGLSCLLLGRAEMIPVARQAYGAALQGAPATMREIAFVHALGDWLGGRPTRAAARVQAMLTLHPHDALAMKMIQAIHFVMGRPGAMRASVEGVLSAWVDHPARGYLLGCHAFALEETGEYARAEATGRAGVELARDDAWGLHAVAHVYDMTGRARAGLDWLSGREVSWSHCNNFRFHVWWHRALMHLDLGEYDTALAHYDADIRAEKTDDYRDISNAASLLSRLELEGVDVGARWEELADLAENRASDGCLAFADLHYMLALCGGAREKAAAGLIARMHKTQAAGNESLRVIAHPGLHIARGLQAFAGGEYSTAWMHLRAGRGDLQQIGGSHAQRDIFDRITIEAALRGGYMDAADGLLRDRLTRRGGALDGYAAARLSLIDAARALAV</sequence>
<dbReference type="AlphaFoldDB" id="A0A2S0URG4"/>
<dbReference type="SUPFAM" id="SSF48452">
    <property type="entry name" value="TPR-like"/>
    <property type="match status" value="1"/>
</dbReference>
<evidence type="ECO:0000313" key="5">
    <source>
        <dbReference type="EMBL" id="AWB50401.1"/>
    </source>
</evidence>
<dbReference type="PANTHER" id="PTHR16263:SF4">
    <property type="entry name" value="TETRATRICOPEPTIDE REPEAT PROTEIN 38"/>
    <property type="match status" value="1"/>
</dbReference>
<keyword evidence="3" id="KW-0677">Repeat</keyword>
<keyword evidence="4" id="KW-0802">TPR repeat</keyword>